<reference evidence="3" key="1">
    <citation type="submission" date="2024-02" db="EMBL/GenBank/DDBJ databases">
        <authorList>
            <consortium name="ELIXIR-Norway"/>
            <consortium name="Elixir Norway"/>
        </authorList>
    </citation>
    <scope>NUCLEOTIDE SEQUENCE</scope>
</reference>
<feature type="repeat" description="PPR" evidence="2">
    <location>
        <begin position="156"/>
        <end position="190"/>
    </location>
</feature>
<keyword evidence="1" id="KW-0677">Repeat</keyword>
<organism evidence="3 4">
    <name type="scientific">Sphagnum troendelagicum</name>
    <dbReference type="NCBI Taxonomy" id="128251"/>
    <lineage>
        <taxon>Eukaryota</taxon>
        <taxon>Viridiplantae</taxon>
        <taxon>Streptophyta</taxon>
        <taxon>Embryophyta</taxon>
        <taxon>Bryophyta</taxon>
        <taxon>Sphagnophytina</taxon>
        <taxon>Sphagnopsida</taxon>
        <taxon>Sphagnales</taxon>
        <taxon>Sphagnaceae</taxon>
        <taxon>Sphagnum</taxon>
    </lineage>
</organism>
<protein>
    <recommendedName>
        <fullName evidence="5">Pentatricopeptide repeat-containing protein</fullName>
    </recommendedName>
</protein>
<sequence>MAVRHRLTLESRRLGHAVTSCRSKALATSWGGKGGLTAAAVQIETLWRQFFSVPSQWWDCRSENANRRFLTDSKALELFRQRQLEVVRPDSFTFVAVLNACTSVLAIEECRSAHEQVIQSGWDSYVKVGNCLVDMYAKCGSMEDTWRVFNNMASHDVVSWNAILGGCAMHGHGKEALKQFEWMCEEGVQPDDITFVCLPSACSHAGLVDEGMRCYASMSTVYMILAKLEHSTCMIDLSWPHQPSTGGREYDQGNAP</sequence>
<dbReference type="EMBL" id="OZ019910">
    <property type="protein sequence ID" value="CAK9211416.1"/>
    <property type="molecule type" value="Genomic_DNA"/>
</dbReference>
<dbReference type="InterPro" id="IPR002885">
    <property type="entry name" value="PPR_rpt"/>
</dbReference>
<evidence type="ECO:0000313" key="4">
    <source>
        <dbReference type="Proteomes" id="UP001497512"/>
    </source>
</evidence>
<dbReference type="InterPro" id="IPR011990">
    <property type="entry name" value="TPR-like_helical_dom_sf"/>
</dbReference>
<evidence type="ECO:0000256" key="2">
    <source>
        <dbReference type="PROSITE-ProRule" id="PRU00708"/>
    </source>
</evidence>
<dbReference type="InterPro" id="IPR046960">
    <property type="entry name" value="PPR_At4g14850-like_plant"/>
</dbReference>
<dbReference type="Pfam" id="PF01535">
    <property type="entry name" value="PPR"/>
    <property type="match status" value="1"/>
</dbReference>
<evidence type="ECO:0000313" key="3">
    <source>
        <dbReference type="EMBL" id="CAK9211416.1"/>
    </source>
</evidence>
<dbReference type="PROSITE" id="PS51375">
    <property type="entry name" value="PPR"/>
    <property type="match status" value="1"/>
</dbReference>
<dbReference type="PANTHER" id="PTHR47926">
    <property type="entry name" value="PENTATRICOPEPTIDE REPEAT-CONTAINING PROTEIN"/>
    <property type="match status" value="1"/>
</dbReference>
<dbReference type="NCBIfam" id="TIGR00756">
    <property type="entry name" value="PPR"/>
    <property type="match status" value="2"/>
</dbReference>
<dbReference type="Proteomes" id="UP001497512">
    <property type="component" value="Chromosome 18"/>
</dbReference>
<name>A0ABP0U326_9BRYO</name>
<dbReference type="Pfam" id="PF13041">
    <property type="entry name" value="PPR_2"/>
    <property type="match status" value="1"/>
</dbReference>
<gene>
    <name evidence="3" type="ORF">CSSPTR1EN2_LOCUS10648</name>
</gene>
<accession>A0ABP0U326</accession>
<evidence type="ECO:0000256" key="1">
    <source>
        <dbReference type="ARBA" id="ARBA00022737"/>
    </source>
</evidence>
<keyword evidence="4" id="KW-1185">Reference proteome</keyword>
<proteinExistence type="predicted"/>
<evidence type="ECO:0008006" key="5">
    <source>
        <dbReference type="Google" id="ProtNLM"/>
    </source>
</evidence>
<dbReference type="Gene3D" id="1.25.40.10">
    <property type="entry name" value="Tetratricopeptide repeat domain"/>
    <property type="match status" value="1"/>
</dbReference>
<dbReference type="PANTHER" id="PTHR47926:SF455">
    <property type="entry name" value="PENTACOTRIPEPTIDE-REPEAT REGION OF PRORP DOMAIN-CONTAINING PROTEIN"/>
    <property type="match status" value="1"/>
</dbReference>